<dbReference type="PANTHER" id="PTHR36482:SF2">
    <property type="entry name" value="OS04G0308400 PROTEIN"/>
    <property type="match status" value="1"/>
</dbReference>
<dbReference type="PANTHER" id="PTHR36482">
    <property type="entry name" value="OSJNBA0024J22.15 PROTEIN"/>
    <property type="match status" value="1"/>
</dbReference>
<reference evidence="1" key="3">
    <citation type="submission" date="2015-04" db="UniProtKB">
        <authorList>
            <consortium name="EnsemblPlants"/>
        </authorList>
    </citation>
    <scope>IDENTIFICATION</scope>
</reference>
<sequence>MLTNPFGTAVNAEVVKSYSRYRGHAITREDCAREAMRMIHAGRKNMDALHHAGELKSSHGSGVSAMVLVYNATGDKLELVDSKDWDGSSVYHEEPPSSFLNGQWISFLHAHPGGRAVGCEGARVFRGFTSTGEVRDFLVAWTIPWGWGGNRAYTEVREKDYFKDKWGDIKNKLDNANKITIDESDQYCASTVSIGGYSTSECIAVLHHKFRPLPGEEE</sequence>
<organism evidence="1 2">
    <name type="scientific">Leersia perrieri</name>
    <dbReference type="NCBI Taxonomy" id="77586"/>
    <lineage>
        <taxon>Eukaryota</taxon>
        <taxon>Viridiplantae</taxon>
        <taxon>Streptophyta</taxon>
        <taxon>Embryophyta</taxon>
        <taxon>Tracheophyta</taxon>
        <taxon>Spermatophyta</taxon>
        <taxon>Magnoliopsida</taxon>
        <taxon>Liliopsida</taxon>
        <taxon>Poales</taxon>
        <taxon>Poaceae</taxon>
        <taxon>BOP clade</taxon>
        <taxon>Oryzoideae</taxon>
        <taxon>Oryzeae</taxon>
        <taxon>Oryzinae</taxon>
        <taxon>Leersia</taxon>
    </lineage>
</organism>
<evidence type="ECO:0000313" key="2">
    <source>
        <dbReference type="Proteomes" id="UP000032180"/>
    </source>
</evidence>
<dbReference type="AlphaFoldDB" id="A0A0D9W3D5"/>
<dbReference type="Proteomes" id="UP000032180">
    <property type="component" value="Chromosome 4"/>
</dbReference>
<reference evidence="2" key="2">
    <citation type="submission" date="2013-12" db="EMBL/GenBank/DDBJ databases">
        <authorList>
            <person name="Yu Y."/>
            <person name="Lee S."/>
            <person name="de Baynast K."/>
            <person name="Wissotski M."/>
            <person name="Liu L."/>
            <person name="Talag J."/>
            <person name="Goicoechea J."/>
            <person name="Angelova A."/>
            <person name="Jetty R."/>
            <person name="Kudrna D."/>
            <person name="Golser W."/>
            <person name="Rivera L."/>
            <person name="Zhang J."/>
            <person name="Wing R."/>
        </authorList>
    </citation>
    <scope>NUCLEOTIDE SEQUENCE</scope>
</reference>
<dbReference type="eggNOG" id="ENOG502SHD3">
    <property type="taxonomic scope" value="Eukaryota"/>
</dbReference>
<dbReference type="HOGENOM" id="CLU_086884_1_0_1"/>
<dbReference type="Pfam" id="PF21230">
    <property type="entry name" value="Nakanori"/>
    <property type="match status" value="1"/>
</dbReference>
<dbReference type="InterPro" id="IPR049065">
    <property type="entry name" value="Nakanori"/>
</dbReference>
<protein>
    <submittedName>
        <fullName evidence="1">Uncharacterized protein</fullName>
    </submittedName>
</protein>
<accession>A0A0D9W3D5</accession>
<keyword evidence="2" id="KW-1185">Reference proteome</keyword>
<name>A0A0D9W3D5_9ORYZ</name>
<dbReference type="STRING" id="77586.A0A0D9W3D5"/>
<evidence type="ECO:0000313" key="1">
    <source>
        <dbReference type="EnsemblPlants" id="LPERR04G04760.1"/>
    </source>
</evidence>
<dbReference type="EnsemblPlants" id="LPERR04G04760.1">
    <property type="protein sequence ID" value="LPERR04G04760.1"/>
    <property type="gene ID" value="LPERR04G04760"/>
</dbReference>
<dbReference type="Gramene" id="LPERR04G04760.1">
    <property type="protein sequence ID" value="LPERR04G04760.1"/>
    <property type="gene ID" value="LPERR04G04760"/>
</dbReference>
<reference evidence="1 2" key="1">
    <citation type="submission" date="2012-08" db="EMBL/GenBank/DDBJ databases">
        <title>Oryza genome evolution.</title>
        <authorList>
            <person name="Wing R.A."/>
        </authorList>
    </citation>
    <scope>NUCLEOTIDE SEQUENCE</scope>
</reference>
<dbReference type="InterPro" id="IPR053085">
    <property type="entry name" value="Jasmonate-induced_protein"/>
</dbReference>
<proteinExistence type="predicted"/>
<dbReference type="Gene3D" id="2.60.270.50">
    <property type="match status" value="1"/>
</dbReference>